<organism evidence="2 3">
    <name type="scientific">Arcobacter venerupis</name>
    <dbReference type="NCBI Taxonomy" id="1054033"/>
    <lineage>
        <taxon>Bacteria</taxon>
        <taxon>Pseudomonadati</taxon>
        <taxon>Campylobacterota</taxon>
        <taxon>Epsilonproteobacteria</taxon>
        <taxon>Campylobacterales</taxon>
        <taxon>Arcobacteraceae</taxon>
        <taxon>Arcobacter</taxon>
    </lineage>
</organism>
<evidence type="ECO:0000313" key="3">
    <source>
        <dbReference type="Proteomes" id="UP000503482"/>
    </source>
</evidence>
<accession>A0AAE7B843</accession>
<reference evidence="2 3" key="1">
    <citation type="submission" date="2020-05" db="EMBL/GenBank/DDBJ databases">
        <title>Complete genome sequencing of Campylobacter and Arcobacter type strains.</title>
        <authorList>
            <person name="Miller W.G."/>
            <person name="Yee E."/>
        </authorList>
    </citation>
    <scope>NUCLEOTIDE SEQUENCE [LARGE SCALE GENOMIC DNA]</scope>
    <source>
        <strain evidence="2 3">LMG 26156</strain>
    </source>
</reference>
<evidence type="ECO:0000256" key="1">
    <source>
        <dbReference type="SAM" id="Phobius"/>
    </source>
</evidence>
<evidence type="ECO:0000313" key="2">
    <source>
        <dbReference type="EMBL" id="QKF67173.1"/>
    </source>
</evidence>
<keyword evidence="3" id="KW-1185">Reference proteome</keyword>
<keyword evidence="1" id="KW-1133">Transmembrane helix</keyword>
<protein>
    <submittedName>
        <fullName evidence="2">Membrane protein</fullName>
    </submittedName>
</protein>
<dbReference type="EMBL" id="CP053840">
    <property type="protein sequence ID" value="QKF67173.1"/>
    <property type="molecule type" value="Genomic_DNA"/>
</dbReference>
<dbReference type="RefSeq" id="WP_128360118.1">
    <property type="nucleotide sequence ID" value="NZ_CP053840.1"/>
</dbReference>
<proteinExistence type="predicted"/>
<name>A0AAE7B843_9BACT</name>
<dbReference type="Proteomes" id="UP000503482">
    <property type="component" value="Chromosome"/>
</dbReference>
<dbReference type="KEGG" id="avp:AVENP_1627"/>
<keyword evidence="1" id="KW-0812">Transmembrane</keyword>
<gene>
    <name evidence="2" type="ORF">AVENP_1627</name>
</gene>
<sequence>MKTILLIFIISLSLKADYLVYWYQSSNNVVQFNSLCVESYSLSGSYFTRTLSGTTTTATANMSNVSNFTILPDYEYKNNSCTPKTANYNNLGLTENQFNFLSALTGLLTSILLVFVIFLKV</sequence>
<keyword evidence="1" id="KW-0472">Membrane</keyword>
<feature type="transmembrane region" description="Helical" evidence="1">
    <location>
        <begin position="98"/>
        <end position="119"/>
    </location>
</feature>
<dbReference type="AlphaFoldDB" id="A0AAE7B843"/>